<keyword evidence="2" id="KW-0472">Membrane</keyword>
<dbReference type="SMART" id="SM00244">
    <property type="entry name" value="PHB"/>
    <property type="match status" value="1"/>
</dbReference>
<dbReference type="OrthoDB" id="9813479at2"/>
<evidence type="ECO:0000259" key="3">
    <source>
        <dbReference type="SMART" id="SM00244"/>
    </source>
</evidence>
<dbReference type="AlphaFoldDB" id="A0A5C5U5X2"/>
<comment type="subcellular location">
    <subcellularLocation>
        <location evidence="1">Membrane</location>
        <topology evidence="1">Single-pass membrane protein</topology>
    </subcellularLocation>
</comment>
<evidence type="ECO:0000313" key="4">
    <source>
        <dbReference type="EMBL" id="TWT20740.1"/>
    </source>
</evidence>
<feature type="transmembrane region" description="Helical" evidence="2">
    <location>
        <begin position="12"/>
        <end position="31"/>
    </location>
</feature>
<dbReference type="PANTHER" id="PTHR43446:SF1">
    <property type="entry name" value="BAND 7 DOMAIN-CONTAINING PROTEIN"/>
    <property type="match status" value="1"/>
</dbReference>
<dbReference type="RefSeq" id="WP_146311463.1">
    <property type="nucleotide sequence ID" value="NZ_VOHE01000002.1"/>
</dbReference>
<dbReference type="SUPFAM" id="SSF117892">
    <property type="entry name" value="Band 7/SPFH domain"/>
    <property type="match status" value="1"/>
</dbReference>
<dbReference type="GO" id="GO:0016020">
    <property type="term" value="C:membrane"/>
    <property type="evidence" value="ECO:0007669"/>
    <property type="project" value="UniProtKB-SubCell"/>
</dbReference>
<feature type="transmembrane region" description="Helical" evidence="2">
    <location>
        <begin position="37"/>
        <end position="56"/>
    </location>
</feature>
<dbReference type="Proteomes" id="UP000315949">
    <property type="component" value="Unassembled WGS sequence"/>
</dbReference>
<proteinExistence type="predicted"/>
<dbReference type="CDD" id="cd03402">
    <property type="entry name" value="SPFH_like_u2"/>
    <property type="match status" value="1"/>
</dbReference>
<evidence type="ECO:0000313" key="5">
    <source>
        <dbReference type="Proteomes" id="UP000315949"/>
    </source>
</evidence>
<accession>A0A5C5U5X2</accession>
<evidence type="ECO:0000256" key="1">
    <source>
        <dbReference type="ARBA" id="ARBA00004167"/>
    </source>
</evidence>
<dbReference type="InterPro" id="IPR001107">
    <property type="entry name" value="Band_7"/>
</dbReference>
<dbReference type="Pfam" id="PF01145">
    <property type="entry name" value="Band_7"/>
    <property type="match status" value="1"/>
</dbReference>
<comment type="caution">
    <text evidence="4">The sequence shown here is derived from an EMBL/GenBank/DDBJ whole genome shotgun (WGS) entry which is preliminary data.</text>
</comment>
<protein>
    <submittedName>
        <fullName evidence="4">SPFH domain-containing protein</fullName>
    </submittedName>
</protein>
<feature type="domain" description="Band 7" evidence="3">
    <location>
        <begin position="51"/>
        <end position="215"/>
    </location>
</feature>
<keyword evidence="5" id="KW-1185">Reference proteome</keyword>
<organism evidence="4 5">
    <name type="scientific">Luteimonas wenzhouensis</name>
    <dbReference type="NCBI Taxonomy" id="2599615"/>
    <lineage>
        <taxon>Bacteria</taxon>
        <taxon>Pseudomonadati</taxon>
        <taxon>Pseudomonadota</taxon>
        <taxon>Gammaproteobacteria</taxon>
        <taxon>Lysobacterales</taxon>
        <taxon>Lysobacteraceae</taxon>
        <taxon>Luteimonas</taxon>
    </lineage>
</organism>
<dbReference type="PANTHER" id="PTHR43446">
    <property type="entry name" value="MEMBRANE PROTEIN-RELATED"/>
    <property type="match status" value="1"/>
</dbReference>
<dbReference type="EMBL" id="VOHE01000002">
    <property type="protein sequence ID" value="TWT20740.1"/>
    <property type="molecule type" value="Genomic_DNA"/>
</dbReference>
<sequence length="282" mass="30911">MKENPIRSLPGIPVLLILLLLDVVAIALPLTHGVHPGPAWIAATVVTFLMAGVYKVEPNQAAVLSLFGKYVGTVKQDGLRWNNPFYAKRKISLRVRNFESGRLKVNELDGSPIEIAAVIVWRVVDSAEAVFNVDDYESFVHIQSEAALRAMATSYPYDQHEEGDISLRSHPAEISDRLKEHLDERLTAAGVEVLEARISHLAYAPEIAQAMLQRQQANAVIAARTRIVAGAVGMVEMALAELEKNGTVRLDEERRAAMVSNLLVVLCGDRSTQPIVNAGSLY</sequence>
<keyword evidence="2" id="KW-0812">Transmembrane</keyword>
<keyword evidence="2" id="KW-1133">Transmembrane helix</keyword>
<gene>
    <name evidence="4" type="ORF">FQY79_05350</name>
</gene>
<dbReference type="InterPro" id="IPR036013">
    <property type="entry name" value="Band_7/SPFH_dom_sf"/>
</dbReference>
<name>A0A5C5U5X2_9GAMM</name>
<dbReference type="Gene3D" id="3.30.479.30">
    <property type="entry name" value="Band 7 domain"/>
    <property type="match status" value="1"/>
</dbReference>
<reference evidence="4 5" key="1">
    <citation type="submission" date="2019-07" db="EMBL/GenBank/DDBJ databases">
        <title>Luteimonas sp. YD-1 nov., isolated from acidic soil.</title>
        <authorList>
            <person name="Zhou J."/>
        </authorList>
    </citation>
    <scope>NUCLEOTIDE SEQUENCE [LARGE SCALE GENOMIC DNA]</scope>
    <source>
        <strain evidence="4 5">YD-1</strain>
    </source>
</reference>
<evidence type="ECO:0000256" key="2">
    <source>
        <dbReference type="SAM" id="Phobius"/>
    </source>
</evidence>